<reference evidence="1" key="1">
    <citation type="submission" date="2014-11" db="EMBL/GenBank/DDBJ databases">
        <authorList>
            <person name="Amaro Gonzalez C."/>
        </authorList>
    </citation>
    <scope>NUCLEOTIDE SEQUENCE</scope>
</reference>
<sequence length="42" mass="5001">MDLTDNITSTVYWKTKLVLLLNEKRVSTHTSYLRQIYDNVIN</sequence>
<protein>
    <submittedName>
        <fullName evidence="1">Uncharacterized protein</fullName>
    </submittedName>
</protein>
<proteinExistence type="predicted"/>
<dbReference type="AlphaFoldDB" id="A0A0E9TT04"/>
<dbReference type="EMBL" id="GBXM01052286">
    <property type="protein sequence ID" value="JAH56291.1"/>
    <property type="molecule type" value="Transcribed_RNA"/>
</dbReference>
<evidence type="ECO:0000313" key="1">
    <source>
        <dbReference type="EMBL" id="JAH56696.1"/>
    </source>
</evidence>
<accession>A0A0E9TT04</accession>
<organism evidence="1">
    <name type="scientific">Anguilla anguilla</name>
    <name type="common">European freshwater eel</name>
    <name type="synonym">Muraena anguilla</name>
    <dbReference type="NCBI Taxonomy" id="7936"/>
    <lineage>
        <taxon>Eukaryota</taxon>
        <taxon>Metazoa</taxon>
        <taxon>Chordata</taxon>
        <taxon>Craniata</taxon>
        <taxon>Vertebrata</taxon>
        <taxon>Euteleostomi</taxon>
        <taxon>Actinopterygii</taxon>
        <taxon>Neopterygii</taxon>
        <taxon>Teleostei</taxon>
        <taxon>Anguilliformes</taxon>
        <taxon>Anguillidae</taxon>
        <taxon>Anguilla</taxon>
    </lineage>
</organism>
<reference evidence="1" key="2">
    <citation type="journal article" date="2015" name="Fish Shellfish Immunol.">
        <title>Early steps in the European eel (Anguilla anguilla)-Vibrio vulnificus interaction in the gills: Role of the RtxA13 toxin.</title>
        <authorList>
            <person name="Callol A."/>
            <person name="Pajuelo D."/>
            <person name="Ebbesson L."/>
            <person name="Teles M."/>
            <person name="MacKenzie S."/>
            <person name="Amaro C."/>
        </authorList>
    </citation>
    <scope>NUCLEOTIDE SEQUENCE</scope>
</reference>
<name>A0A0E9TT04_ANGAN</name>
<dbReference type="EMBL" id="GBXM01051881">
    <property type="protein sequence ID" value="JAH56696.1"/>
    <property type="molecule type" value="Transcribed_RNA"/>
</dbReference>